<organism evidence="2">
    <name type="scientific">Arthroderma gypseum (strain ATCC MYA-4604 / CBS 118893)</name>
    <name type="common">Microsporum gypseum</name>
    <dbReference type="NCBI Taxonomy" id="535722"/>
    <lineage>
        <taxon>Eukaryota</taxon>
        <taxon>Fungi</taxon>
        <taxon>Dikarya</taxon>
        <taxon>Ascomycota</taxon>
        <taxon>Pezizomycotina</taxon>
        <taxon>Eurotiomycetes</taxon>
        <taxon>Eurotiomycetidae</taxon>
        <taxon>Onygenales</taxon>
        <taxon>Arthrodermataceae</taxon>
        <taxon>Nannizzia</taxon>
    </lineage>
</organism>
<dbReference type="RefSeq" id="XP_003172358.1">
    <property type="nucleotide sequence ID" value="XM_003172310.1"/>
</dbReference>
<evidence type="ECO:0000313" key="2">
    <source>
        <dbReference type="Proteomes" id="UP000002669"/>
    </source>
</evidence>
<accession>E4UXQ2</accession>
<dbReference type="InParanoid" id="E4UXQ2"/>
<dbReference type="HOGENOM" id="CLU_1660289_0_0_1"/>
<proteinExistence type="predicted"/>
<protein>
    <submittedName>
        <fullName evidence="1">Uncharacterized protein</fullName>
    </submittedName>
</protein>
<name>E4UXQ2_ARTGP</name>
<sequence length="159" mass="17714">MCEQHHTGSPSSLPGIDFTRRPKHVEQRTTINPSPPPSLAKGGTYIIWPMGNDGHVTELFFLSPRSTRRGVEKDERLTVKSSFMDINLATKEDQNDQGYEDTDGFCLLLAFLECVRGMAVEEWSILAIFMHCRNCQGGCREGRKGMACNYCSVPNLSAA</sequence>
<keyword evidence="2" id="KW-1185">Reference proteome</keyword>
<gene>
    <name evidence="1" type="ORF">MGYG_04948</name>
</gene>
<dbReference type="EMBL" id="DS989825">
    <property type="protein sequence ID" value="EFR01947.1"/>
    <property type="molecule type" value="Genomic_DNA"/>
</dbReference>
<dbReference type="Proteomes" id="UP000002669">
    <property type="component" value="Unassembled WGS sequence"/>
</dbReference>
<dbReference type="VEuPathDB" id="FungiDB:MGYG_04948"/>
<dbReference type="AlphaFoldDB" id="E4UXQ2"/>
<dbReference type="GeneID" id="10027627"/>
<reference evidence="2" key="1">
    <citation type="journal article" date="2012" name="MBio">
        <title>Comparative genome analysis of Trichophyton rubrum and related dermatophytes reveals candidate genes involved in infection.</title>
        <authorList>
            <person name="Martinez D.A."/>
            <person name="Oliver B.G."/>
            <person name="Graeser Y."/>
            <person name="Goldberg J.M."/>
            <person name="Li W."/>
            <person name="Martinez-Rossi N.M."/>
            <person name="Monod M."/>
            <person name="Shelest E."/>
            <person name="Barton R.C."/>
            <person name="Birch E."/>
            <person name="Brakhage A.A."/>
            <person name="Chen Z."/>
            <person name="Gurr S.J."/>
            <person name="Heiman D."/>
            <person name="Heitman J."/>
            <person name="Kosti I."/>
            <person name="Rossi A."/>
            <person name="Saif S."/>
            <person name="Samalova M."/>
            <person name="Saunders C.W."/>
            <person name="Shea T."/>
            <person name="Summerbell R.C."/>
            <person name="Xu J."/>
            <person name="Young S."/>
            <person name="Zeng Q."/>
            <person name="Birren B.W."/>
            <person name="Cuomo C.A."/>
            <person name="White T.C."/>
        </authorList>
    </citation>
    <scope>NUCLEOTIDE SEQUENCE [LARGE SCALE GENOMIC DNA]</scope>
    <source>
        <strain evidence="2">ATCC MYA-4604 / CBS 118893</strain>
    </source>
</reference>
<evidence type="ECO:0000313" key="1">
    <source>
        <dbReference type="EMBL" id="EFR01947.1"/>
    </source>
</evidence>